<organism evidence="2 3">
    <name type="scientific">Alcaligenes phenolicus</name>
    <dbReference type="NCBI Taxonomy" id="232846"/>
    <lineage>
        <taxon>Bacteria</taxon>
        <taxon>Pseudomonadati</taxon>
        <taxon>Pseudomonadota</taxon>
        <taxon>Betaproteobacteria</taxon>
        <taxon>Burkholderiales</taxon>
        <taxon>Alcaligenaceae</taxon>
        <taxon>Alcaligenes</taxon>
    </lineage>
</organism>
<name>A0ABV2BMG9_9BURK</name>
<proteinExistence type="predicted"/>
<dbReference type="Gene3D" id="3.40.50.150">
    <property type="entry name" value="Vaccinia Virus protein VP39"/>
    <property type="match status" value="1"/>
</dbReference>
<accession>A0ABV2BMG9</accession>
<feature type="coiled-coil region" evidence="1">
    <location>
        <begin position="291"/>
        <end position="536"/>
    </location>
</feature>
<dbReference type="EMBL" id="JBEUDR010000005">
    <property type="protein sequence ID" value="MES5326105.1"/>
    <property type="molecule type" value="Genomic_DNA"/>
</dbReference>
<comment type="caution">
    <text evidence="2">The sequence shown here is derived from an EMBL/GenBank/DDBJ whole genome shotgun (WGS) entry which is preliminary data.</text>
</comment>
<evidence type="ECO:0000313" key="3">
    <source>
        <dbReference type="Proteomes" id="UP001437419"/>
    </source>
</evidence>
<keyword evidence="1" id="KW-0175">Coiled coil</keyword>
<protein>
    <submittedName>
        <fullName evidence="2">Uncharacterized protein</fullName>
    </submittedName>
</protein>
<evidence type="ECO:0000313" key="2">
    <source>
        <dbReference type="EMBL" id="MES5326105.1"/>
    </source>
</evidence>
<reference evidence="2 3" key="1">
    <citation type="submission" date="2024-06" db="EMBL/GenBank/DDBJ databases">
        <title>Alcaligenes phenolicus JC896.</title>
        <authorList>
            <person name="Venkata Ramana C."/>
            <person name="Sasikala C."/>
            <person name="Mahima D."/>
        </authorList>
    </citation>
    <scope>NUCLEOTIDE SEQUENCE [LARGE SCALE GENOMIC DNA]</scope>
    <source>
        <strain evidence="2 3">JC896</strain>
    </source>
</reference>
<gene>
    <name evidence="2" type="ORF">ABU900_17000</name>
</gene>
<evidence type="ECO:0000256" key="1">
    <source>
        <dbReference type="SAM" id="Coils"/>
    </source>
</evidence>
<feature type="coiled-coil region" evidence="1">
    <location>
        <begin position="590"/>
        <end position="640"/>
    </location>
</feature>
<dbReference type="RefSeq" id="WP_353640253.1">
    <property type="nucleotide sequence ID" value="NZ_JBEUDR010000005.1"/>
</dbReference>
<dbReference type="InterPro" id="IPR029063">
    <property type="entry name" value="SAM-dependent_MTases_sf"/>
</dbReference>
<dbReference type="Proteomes" id="UP001437419">
    <property type="component" value="Unassembled WGS sequence"/>
</dbReference>
<sequence>MTVSTAAQPDLLTNKQKNMSSRNLQEENRLLFDQLQLVQEELERRHYQTSTLSAVAAEQTMSTTVIQLAPVDERLIDAYAENLRCQALLAAQSDVYALQSTYALAGQLGAILIDGSRSAGAMLSVPKRLHKAWRQNRQEVVPASLGGKTFDKVIAAFKEGGESAVESLLSRAAVSVTLQASAWTALARTQMAIAPELAAAMARRAFGLEPKPFRQKWLAFRLHEAGALLEAEALLTLLPADIKFSDSEARQADRLKIESKRARFNQAREFYPHTEQQEKLQHQWQELARSRDKLSTQLVQLQSQLALTQNEIATLKTEHDTGNTVAAELRTRCEALQAELLRAHKERDQRDALINQERVRNETLESSLRDLKQLHQEQKDLATQWFEQSVSLQAGIAELTQQRDELTTLVSRKKEECAAFASKLAAQEETAQKQAVQMNEQYSALQATLHSTQQAYEVVDALARERLEHGESLQAALEALEQEHDGLKQELALENSALQARIAEMAQFGEELEARVKQEQLKRDSLQEELLELGRLRDEQAGLAAQRQGELLQQARDFHSLEKSKLDLEARQRELECLLAVQTARDTEHMRSLKDQVQALLAQQPALEEKVADLLKQQAKKQEEELLRVHSEQMQSIKDQAQVLAAQQPSLETAFAALLKQQAEQQSKHQTDELLRVRRYLENLIKSNSANTTRQVQSFIGMQEYLATGSLPAFNSQSHSWPVSSDFALFLMQRVVLEQYDLIVEFGSGMSTVLLAKTLATAAERTGSKPPRFVSFDHLERYYNQTKVHLEQVGLGESVDLVLAPLAEWKGPDGAAQDYYDCRKKLNELARSKSPVFKRILVIVDGPPASTGPQARYPAGPIIADSFPKAHIDFVLDDYIREDEKETAQRWLSELKLTEVPGALTEYKFEKDACLITVHPKDTK</sequence>
<keyword evidence="3" id="KW-1185">Reference proteome</keyword>